<dbReference type="GO" id="GO:0007165">
    <property type="term" value="P:signal transduction"/>
    <property type="evidence" value="ECO:0007669"/>
    <property type="project" value="InterPro"/>
</dbReference>
<evidence type="ECO:0000313" key="5">
    <source>
        <dbReference type="EMBL" id="AXX86472.1"/>
    </source>
</evidence>
<feature type="transmembrane region" description="Helical" evidence="1">
    <location>
        <begin position="254"/>
        <end position="276"/>
    </location>
</feature>
<dbReference type="Gene3D" id="6.20.270.20">
    <property type="entry name" value="LapD/MoxY periplasmic domain"/>
    <property type="match status" value="1"/>
</dbReference>
<dbReference type="PANTHER" id="PTHR33121:SF79">
    <property type="entry name" value="CYCLIC DI-GMP PHOSPHODIESTERASE PDED-RELATED"/>
    <property type="match status" value="1"/>
</dbReference>
<evidence type="ECO:0000256" key="1">
    <source>
        <dbReference type="SAM" id="Phobius"/>
    </source>
</evidence>
<dbReference type="InterPro" id="IPR042461">
    <property type="entry name" value="LapD_MoxY_peri_C"/>
</dbReference>
<dbReference type="InterPro" id="IPR001633">
    <property type="entry name" value="EAL_dom"/>
</dbReference>
<dbReference type="GO" id="GO:0071111">
    <property type="term" value="F:cyclic-guanylate-specific phosphodiesterase activity"/>
    <property type="evidence" value="ECO:0007669"/>
    <property type="project" value="InterPro"/>
</dbReference>
<dbReference type="InterPro" id="IPR043128">
    <property type="entry name" value="Rev_trsase/Diguanyl_cyclase"/>
</dbReference>
<dbReference type="InterPro" id="IPR032244">
    <property type="entry name" value="LapD_MoxY_N"/>
</dbReference>
<keyword evidence="1" id="KW-0812">Transmembrane</keyword>
<sequence length="737" mass="84161">MSLSKQLYIIIAFIFLIIFTGNFIISVKNAKEYLETEASTKAQDTATALGMSLKGLMKDKNDAEIKSIINAIANRGFYKEIRLEDTLFTIKKAQLIKNANDKSIDNSWEVENIKVDKNLGNIETNSDDLDLMQELEALENNQELNLKENKPTQYKFIPNGDLKQKNIKIYFTASKNEKSIDTFSTIVIDNTIVKVTRDEKFEYVPQWFVNAISINLKEMESQISNGWKTTATIYVSANAGDAYAKLYEQAKSGVLYSIIAFIVSMALLFVFVQYLLKPLKNIEKLARSIAIGNFKTIDKLPWTTEIKNVAISMNEMSTKIESVITKLNKNLENITQKLSKDELTGLNLKQTVETDMKKMFISKSNGYIFTIKIDSLGEFAKQHTNEEVNKFIKKFASILKECKACKNINISAYRFYGSEFALITDGINYEQAQELTATIKREFENLANEVGKDEIAHIGATPFNPIGTTDQMLHAANEAYEKAKLIGPNEAFIRDSDDLVRDMKAWRTLIFDIIKNQRFEISYIGDAKVLNGDDENQLVMQEAFTKAYDLDNKDIPIGTFVSIAEQYEKIVDFDKAVISKVISDIKLENIKHSISINLSLDSIDDLNFILWLRQTLHKYKDISHQLVFSLTAYAVTKDIEKFKDFVTIVHELNAKVIIKRFESKFIALDDIKNLDLDYIRLAREYSNNVKNDPSKQSFIEAMVELTHLLNIKLFAENIKDDEDLQKVKELKVYGASR</sequence>
<accession>A0A347TIP4</accession>
<feature type="domain" description="HAMP" evidence="3">
    <location>
        <begin position="273"/>
        <end position="325"/>
    </location>
</feature>
<gene>
    <name evidence="5" type="ORF">AMRN_0717</name>
</gene>
<dbReference type="InterPro" id="IPR000160">
    <property type="entry name" value="GGDEF_dom"/>
</dbReference>
<dbReference type="SUPFAM" id="SSF55073">
    <property type="entry name" value="Nucleotide cyclase"/>
    <property type="match status" value="1"/>
</dbReference>
<dbReference type="AlphaFoldDB" id="A0A347TIP4"/>
<dbReference type="PROSITE" id="PS50887">
    <property type="entry name" value="GGDEF"/>
    <property type="match status" value="1"/>
</dbReference>
<evidence type="ECO:0000313" key="6">
    <source>
        <dbReference type="Proteomes" id="UP000264693"/>
    </source>
</evidence>
<name>A0A347TIP4_9BACT</name>
<evidence type="ECO:0000259" key="3">
    <source>
        <dbReference type="PROSITE" id="PS50885"/>
    </source>
</evidence>
<dbReference type="Gene3D" id="3.30.110.200">
    <property type="match status" value="1"/>
</dbReference>
<evidence type="ECO:0000259" key="2">
    <source>
        <dbReference type="PROSITE" id="PS50883"/>
    </source>
</evidence>
<dbReference type="Gene3D" id="3.20.20.450">
    <property type="entry name" value="EAL domain"/>
    <property type="match status" value="1"/>
</dbReference>
<dbReference type="Pfam" id="PF00990">
    <property type="entry name" value="GGDEF"/>
    <property type="match status" value="1"/>
</dbReference>
<dbReference type="Gene3D" id="3.30.70.270">
    <property type="match status" value="1"/>
</dbReference>
<protein>
    <submittedName>
        <fullName evidence="5">Diguanylate cyclase/phosphodiesterase (LapD/MoxY domain)</fullName>
    </submittedName>
</protein>
<reference evidence="5 6" key="1">
    <citation type="submission" date="2018-08" db="EMBL/GenBank/DDBJ databases">
        <title>Complete genome of the Arcobacter marinus type strain JCM 15502.</title>
        <authorList>
            <person name="Miller W.G."/>
            <person name="Yee E."/>
            <person name="Huynh S."/>
            <person name="Parker C.T."/>
        </authorList>
    </citation>
    <scope>NUCLEOTIDE SEQUENCE [LARGE SCALE GENOMIC DNA]</scope>
    <source>
        <strain evidence="5 6">JCM 15502</strain>
    </source>
</reference>
<keyword evidence="1" id="KW-0472">Membrane</keyword>
<dbReference type="Proteomes" id="UP000264693">
    <property type="component" value="Chromosome"/>
</dbReference>
<dbReference type="PANTHER" id="PTHR33121">
    <property type="entry name" value="CYCLIC DI-GMP PHOSPHODIESTERASE PDEF"/>
    <property type="match status" value="1"/>
</dbReference>
<feature type="transmembrane region" description="Helical" evidence="1">
    <location>
        <begin position="6"/>
        <end position="25"/>
    </location>
</feature>
<feature type="domain" description="GGDEF" evidence="4">
    <location>
        <begin position="364"/>
        <end position="496"/>
    </location>
</feature>
<dbReference type="RefSeq" id="WP_118897358.1">
    <property type="nucleotide sequence ID" value="NZ_CP032101.1"/>
</dbReference>
<keyword evidence="1" id="KW-1133">Transmembrane helix</keyword>
<proteinExistence type="predicted"/>
<dbReference type="InterPro" id="IPR029787">
    <property type="entry name" value="Nucleotide_cyclase"/>
</dbReference>
<dbReference type="Pfam" id="PF00563">
    <property type="entry name" value="EAL"/>
    <property type="match status" value="1"/>
</dbReference>
<dbReference type="GO" id="GO:0016020">
    <property type="term" value="C:membrane"/>
    <property type="evidence" value="ECO:0007669"/>
    <property type="project" value="InterPro"/>
</dbReference>
<dbReference type="Pfam" id="PF16448">
    <property type="entry name" value="LapD_MoxY_N"/>
    <property type="match status" value="2"/>
</dbReference>
<dbReference type="InterPro" id="IPR003660">
    <property type="entry name" value="HAMP_dom"/>
</dbReference>
<dbReference type="PROSITE" id="PS50883">
    <property type="entry name" value="EAL"/>
    <property type="match status" value="1"/>
</dbReference>
<dbReference type="InterPro" id="IPR050706">
    <property type="entry name" value="Cyclic-di-GMP_PDE-like"/>
</dbReference>
<dbReference type="SMART" id="SM00052">
    <property type="entry name" value="EAL"/>
    <property type="match status" value="1"/>
</dbReference>
<evidence type="ECO:0000259" key="4">
    <source>
        <dbReference type="PROSITE" id="PS50887"/>
    </source>
</evidence>
<dbReference type="SMART" id="SM00267">
    <property type="entry name" value="GGDEF"/>
    <property type="match status" value="1"/>
</dbReference>
<feature type="domain" description="EAL" evidence="2">
    <location>
        <begin position="503"/>
        <end position="737"/>
    </location>
</feature>
<dbReference type="PROSITE" id="PS50885">
    <property type="entry name" value="HAMP"/>
    <property type="match status" value="1"/>
</dbReference>
<dbReference type="InterPro" id="IPR035919">
    <property type="entry name" value="EAL_sf"/>
</dbReference>
<dbReference type="EMBL" id="CP032101">
    <property type="protein sequence ID" value="AXX86472.1"/>
    <property type="molecule type" value="Genomic_DNA"/>
</dbReference>
<organism evidence="5 6">
    <name type="scientific">Malaciobacter marinus</name>
    <dbReference type="NCBI Taxonomy" id="505249"/>
    <lineage>
        <taxon>Bacteria</taxon>
        <taxon>Pseudomonadati</taxon>
        <taxon>Campylobacterota</taxon>
        <taxon>Epsilonproteobacteria</taxon>
        <taxon>Campylobacterales</taxon>
        <taxon>Arcobacteraceae</taxon>
        <taxon>Malaciobacter</taxon>
    </lineage>
</organism>
<dbReference type="KEGG" id="amar:AMRN_0717"/>
<dbReference type="SUPFAM" id="SSF141868">
    <property type="entry name" value="EAL domain-like"/>
    <property type="match status" value="1"/>
</dbReference>